<proteinExistence type="predicted"/>
<organism evidence="2 3">
    <name type="scientific">Advenella incenata</name>
    <dbReference type="NCBI Taxonomy" id="267800"/>
    <lineage>
        <taxon>Bacteria</taxon>
        <taxon>Pseudomonadati</taxon>
        <taxon>Pseudomonadota</taxon>
        <taxon>Betaproteobacteria</taxon>
        <taxon>Burkholderiales</taxon>
        <taxon>Alcaligenaceae</taxon>
    </lineage>
</organism>
<evidence type="ECO:0000313" key="3">
    <source>
        <dbReference type="Proteomes" id="UP000293398"/>
    </source>
</evidence>
<keyword evidence="1" id="KW-0812">Transmembrane</keyword>
<dbReference type="Proteomes" id="UP000293398">
    <property type="component" value="Unassembled WGS sequence"/>
</dbReference>
<gene>
    <name evidence="2" type="ORF">EV681_4504</name>
</gene>
<keyword evidence="1" id="KW-0472">Membrane</keyword>
<name>A0A4Q7V3Y9_9BURK</name>
<keyword evidence="3" id="KW-1185">Reference proteome</keyword>
<feature type="transmembrane region" description="Helical" evidence="1">
    <location>
        <begin position="49"/>
        <end position="66"/>
    </location>
</feature>
<comment type="caution">
    <text evidence="2">The sequence shown here is derived from an EMBL/GenBank/DDBJ whole genome shotgun (WGS) entry which is preliminary data.</text>
</comment>
<sequence>MLRFLQLFGMMITSAYERKPKGALTHRKRSQPMCGDIQEVPISFKKAPYFVWGFSFMGPVLLLYPVERCLKSQKN</sequence>
<keyword evidence="1" id="KW-1133">Transmembrane helix</keyword>
<accession>A0A4Q7V3Y9</accession>
<reference evidence="2 3" key="1">
    <citation type="submission" date="2019-02" db="EMBL/GenBank/DDBJ databases">
        <title>Genomic Encyclopedia of Type Strains, Phase IV (KMG-IV): sequencing the most valuable type-strain genomes for metagenomic binning, comparative biology and taxonomic classification.</title>
        <authorList>
            <person name="Goeker M."/>
        </authorList>
    </citation>
    <scope>NUCLEOTIDE SEQUENCE [LARGE SCALE GENOMIC DNA]</scope>
    <source>
        <strain evidence="2 3">DSM 23814</strain>
    </source>
</reference>
<evidence type="ECO:0000313" key="2">
    <source>
        <dbReference type="EMBL" id="RZT91151.1"/>
    </source>
</evidence>
<dbReference type="EMBL" id="SHKO01000006">
    <property type="protein sequence ID" value="RZT91151.1"/>
    <property type="molecule type" value="Genomic_DNA"/>
</dbReference>
<evidence type="ECO:0000256" key="1">
    <source>
        <dbReference type="SAM" id="Phobius"/>
    </source>
</evidence>
<dbReference type="AlphaFoldDB" id="A0A4Q7V3Y9"/>
<protein>
    <submittedName>
        <fullName evidence="2">Uncharacterized protein</fullName>
    </submittedName>
</protein>